<sequence length="46" mass="5234">MSEKRNIRKDGRPTSSVNPQGISEDVANQRPESKLEHKAKKSNTKR</sequence>
<dbReference type="Proteomes" id="UP001235343">
    <property type="component" value="Unassembled WGS sequence"/>
</dbReference>
<keyword evidence="4" id="KW-1185">Reference proteome</keyword>
<proteinExistence type="predicted"/>
<gene>
    <name evidence="3" type="primary">sspL</name>
    <name evidence="3" type="ORF">QQS35_03765</name>
</gene>
<dbReference type="RefSeq" id="WP_285930489.1">
    <property type="nucleotide sequence ID" value="NZ_JASTZU010000018.1"/>
</dbReference>
<protein>
    <recommendedName>
        <fullName evidence="1">Small, acid-soluble spore protein L</fullName>
    </recommendedName>
</protein>
<evidence type="ECO:0000313" key="3">
    <source>
        <dbReference type="EMBL" id="MDL4839575.1"/>
    </source>
</evidence>
<feature type="compositionally biased region" description="Basic and acidic residues" evidence="2">
    <location>
        <begin position="1"/>
        <end position="12"/>
    </location>
</feature>
<organism evidence="3 4">
    <name type="scientific">Aquibacillus rhizosphaerae</name>
    <dbReference type="NCBI Taxonomy" id="3051431"/>
    <lineage>
        <taxon>Bacteria</taxon>
        <taxon>Bacillati</taxon>
        <taxon>Bacillota</taxon>
        <taxon>Bacilli</taxon>
        <taxon>Bacillales</taxon>
        <taxon>Bacillaceae</taxon>
        <taxon>Aquibacillus</taxon>
    </lineage>
</organism>
<dbReference type="InterPro" id="IPR017526">
    <property type="entry name" value="SASP_SspL"/>
</dbReference>
<evidence type="ECO:0000256" key="1">
    <source>
        <dbReference type="NCBIfam" id="TIGR03093"/>
    </source>
</evidence>
<dbReference type="NCBIfam" id="TIGR03093">
    <property type="entry name" value="SASP_sspL"/>
    <property type="match status" value="1"/>
</dbReference>
<name>A0ABT7L4Q0_9BACI</name>
<feature type="compositionally biased region" description="Basic residues" evidence="2">
    <location>
        <begin position="37"/>
        <end position="46"/>
    </location>
</feature>
<comment type="caution">
    <text evidence="3">The sequence shown here is derived from an EMBL/GenBank/DDBJ whole genome shotgun (WGS) entry which is preliminary data.</text>
</comment>
<dbReference type="EMBL" id="JASTZU010000018">
    <property type="protein sequence ID" value="MDL4839575.1"/>
    <property type="molecule type" value="Genomic_DNA"/>
</dbReference>
<evidence type="ECO:0000256" key="2">
    <source>
        <dbReference type="SAM" id="MobiDB-lite"/>
    </source>
</evidence>
<evidence type="ECO:0000313" key="4">
    <source>
        <dbReference type="Proteomes" id="UP001235343"/>
    </source>
</evidence>
<feature type="region of interest" description="Disordered" evidence="2">
    <location>
        <begin position="1"/>
        <end position="46"/>
    </location>
</feature>
<reference evidence="3 4" key="1">
    <citation type="submission" date="2023-06" db="EMBL/GenBank/DDBJ databases">
        <title>Aquibacillus rhizosphaerae LR5S19.</title>
        <authorList>
            <person name="Sun J.-Q."/>
        </authorList>
    </citation>
    <scope>NUCLEOTIDE SEQUENCE [LARGE SCALE GENOMIC DNA]</scope>
    <source>
        <strain evidence="3 4">LR5S19</strain>
    </source>
</reference>
<accession>A0ABT7L4Q0</accession>